<keyword evidence="3" id="KW-1185">Reference proteome</keyword>
<dbReference type="Pfam" id="PF01565">
    <property type="entry name" value="FAD_binding_4"/>
    <property type="match status" value="1"/>
</dbReference>
<dbReference type="EMBL" id="CP036263">
    <property type="protein sequence ID" value="QDS99562.1"/>
    <property type="molecule type" value="Genomic_DNA"/>
</dbReference>
<evidence type="ECO:0000313" key="2">
    <source>
        <dbReference type="EMBL" id="QDS99562.1"/>
    </source>
</evidence>
<dbReference type="OrthoDB" id="9767256at2"/>
<sequence length="356" mass="38405">METIETTEQLTHFVRNQAQVRVRAGGTKPATSGNANVSLVNLSGVIEYESSEFTITVRAGTPLAEIENLLAEQRQYLPFDPPLARAGATIGGTVATGLSGSGRFRYGGVRDFLLGVRFVTGEGQLVQLGSKVVKNAAGFDFPKLMVGGLGRFGIMTELTLKVFPAPEATRTVVLENDNQSDALETMLQLAASQLDLTCLDLDDTNRIRARVAGSDSALLDRVARLQQFSNIANKVIEGEEELALWQAVGEFQWVPAGYRLVKVALAPEQIPPLISDLTPGALRICAGGHLGWIAWPQERPGEELDRVLAQHCCPGLAITGDWHSPLIGEHQGSAFARRLTLALDPESKFTNPQPVV</sequence>
<dbReference type="GO" id="GO:0071949">
    <property type="term" value="F:FAD binding"/>
    <property type="evidence" value="ECO:0007669"/>
    <property type="project" value="InterPro"/>
</dbReference>
<dbReference type="Proteomes" id="UP000319852">
    <property type="component" value="Chromosome"/>
</dbReference>
<dbReference type="InterPro" id="IPR006094">
    <property type="entry name" value="Oxid_FAD_bind_N"/>
</dbReference>
<protein>
    <submittedName>
        <fullName evidence="2">Putative FAD-linked oxidoreductase</fullName>
        <ecNumber evidence="2">1.-.-.-</ecNumber>
    </submittedName>
</protein>
<feature type="domain" description="FAD-binding PCMH-type" evidence="1">
    <location>
        <begin position="1"/>
        <end position="165"/>
    </location>
</feature>
<evidence type="ECO:0000259" key="1">
    <source>
        <dbReference type="PROSITE" id="PS51387"/>
    </source>
</evidence>
<dbReference type="EC" id="1.-.-.-" evidence="2"/>
<gene>
    <name evidence="2" type="ORF">HG15A2_28860</name>
</gene>
<proteinExistence type="predicted"/>
<accession>A0A517MXF5</accession>
<dbReference type="PROSITE" id="PS51387">
    <property type="entry name" value="FAD_PCMH"/>
    <property type="match status" value="1"/>
</dbReference>
<dbReference type="GO" id="GO:0016491">
    <property type="term" value="F:oxidoreductase activity"/>
    <property type="evidence" value="ECO:0007669"/>
    <property type="project" value="UniProtKB-KW"/>
</dbReference>
<dbReference type="InterPro" id="IPR016169">
    <property type="entry name" value="FAD-bd_PCMH_sub2"/>
</dbReference>
<dbReference type="PANTHER" id="PTHR11748:SF103">
    <property type="entry name" value="GLYCOLATE OXIDASE SUBUNIT GLCE"/>
    <property type="match status" value="1"/>
</dbReference>
<dbReference type="SUPFAM" id="SSF56176">
    <property type="entry name" value="FAD-binding/transporter-associated domain-like"/>
    <property type="match status" value="1"/>
</dbReference>
<name>A0A517MXF5_9BACT</name>
<reference evidence="2 3" key="1">
    <citation type="submission" date="2019-02" db="EMBL/GenBank/DDBJ databases">
        <title>Deep-cultivation of Planctomycetes and their phenomic and genomic characterization uncovers novel biology.</title>
        <authorList>
            <person name="Wiegand S."/>
            <person name="Jogler M."/>
            <person name="Boedeker C."/>
            <person name="Pinto D."/>
            <person name="Vollmers J."/>
            <person name="Rivas-Marin E."/>
            <person name="Kohn T."/>
            <person name="Peeters S.H."/>
            <person name="Heuer A."/>
            <person name="Rast P."/>
            <person name="Oberbeckmann S."/>
            <person name="Bunk B."/>
            <person name="Jeske O."/>
            <person name="Meyerdierks A."/>
            <person name="Storesund J.E."/>
            <person name="Kallscheuer N."/>
            <person name="Luecker S."/>
            <person name="Lage O.M."/>
            <person name="Pohl T."/>
            <person name="Merkel B.J."/>
            <person name="Hornburger P."/>
            <person name="Mueller R.-W."/>
            <person name="Bruemmer F."/>
            <person name="Labrenz M."/>
            <person name="Spormann A.M."/>
            <person name="Op den Camp H."/>
            <person name="Overmann J."/>
            <person name="Amann R."/>
            <person name="Jetten M.S.M."/>
            <person name="Mascher T."/>
            <person name="Medema M.H."/>
            <person name="Devos D.P."/>
            <person name="Kaster A.-K."/>
            <person name="Ovreas L."/>
            <person name="Rohde M."/>
            <person name="Galperin M.Y."/>
            <person name="Jogler C."/>
        </authorList>
    </citation>
    <scope>NUCLEOTIDE SEQUENCE [LARGE SCALE GENOMIC DNA]</scope>
    <source>
        <strain evidence="2 3">HG15A2</strain>
    </source>
</reference>
<dbReference type="RefSeq" id="WP_145060764.1">
    <property type="nucleotide sequence ID" value="NZ_CP036263.1"/>
</dbReference>
<evidence type="ECO:0000313" key="3">
    <source>
        <dbReference type="Proteomes" id="UP000319852"/>
    </source>
</evidence>
<dbReference type="InterPro" id="IPR016166">
    <property type="entry name" value="FAD-bd_PCMH"/>
</dbReference>
<keyword evidence="2" id="KW-0560">Oxidoreductase</keyword>
<dbReference type="KEGG" id="amob:HG15A2_28860"/>
<dbReference type="Gene3D" id="3.30.465.10">
    <property type="match status" value="1"/>
</dbReference>
<dbReference type="InterPro" id="IPR036318">
    <property type="entry name" value="FAD-bd_PCMH-like_sf"/>
</dbReference>
<dbReference type="AlphaFoldDB" id="A0A517MXF5"/>
<organism evidence="2 3">
    <name type="scientific">Adhaeretor mobilis</name>
    <dbReference type="NCBI Taxonomy" id="1930276"/>
    <lineage>
        <taxon>Bacteria</taxon>
        <taxon>Pseudomonadati</taxon>
        <taxon>Planctomycetota</taxon>
        <taxon>Planctomycetia</taxon>
        <taxon>Pirellulales</taxon>
        <taxon>Lacipirellulaceae</taxon>
        <taxon>Adhaeretor</taxon>
    </lineage>
</organism>
<dbReference type="PANTHER" id="PTHR11748">
    <property type="entry name" value="D-LACTATE DEHYDROGENASE"/>
    <property type="match status" value="1"/>
</dbReference>